<evidence type="ECO:0000313" key="2">
    <source>
        <dbReference type="Proteomes" id="UP000248134"/>
    </source>
</evidence>
<reference evidence="1 2" key="1">
    <citation type="submission" date="2018-06" db="EMBL/GenBank/DDBJ databases">
        <title>Draft Whole-Genome Sequence of the purple photosynthetic bacterium Rhodospeudomonas palustris XCP.</title>
        <authorList>
            <person name="Rayyan A."/>
            <person name="Meyer T.E."/>
            <person name="Kyndt J.A."/>
        </authorList>
    </citation>
    <scope>NUCLEOTIDE SEQUENCE [LARGE SCALE GENOMIC DNA]</scope>
    <source>
        <strain evidence="1 2">XCP</strain>
    </source>
</reference>
<dbReference type="OrthoDB" id="9797093at2"/>
<organism evidence="1 2">
    <name type="scientific">Rhodopseudomonas palustris</name>
    <dbReference type="NCBI Taxonomy" id="1076"/>
    <lineage>
        <taxon>Bacteria</taxon>
        <taxon>Pseudomonadati</taxon>
        <taxon>Pseudomonadota</taxon>
        <taxon>Alphaproteobacteria</taxon>
        <taxon>Hyphomicrobiales</taxon>
        <taxon>Nitrobacteraceae</taxon>
        <taxon>Rhodopseudomonas</taxon>
    </lineage>
</organism>
<evidence type="ECO:0000313" key="1">
    <source>
        <dbReference type="EMBL" id="PZA09206.1"/>
    </source>
</evidence>
<dbReference type="Pfam" id="PF05973">
    <property type="entry name" value="Gp49"/>
    <property type="match status" value="1"/>
</dbReference>
<proteinExistence type="predicted"/>
<accession>A0A323UE46</accession>
<protein>
    <recommendedName>
        <fullName evidence="3">Phage-related protein</fullName>
    </recommendedName>
</protein>
<sequence length="127" mass="14371">MRPKLVSGEKPLRWVGSSKDDLCAFPLPVQREIGNALGLAQFGGKHPRAKPWKGEGPGVFEMVDDFDGDTYRAVYTVRFRHAVYVLHAFQKKSPRGIRTARGDIELIARRLKFARQDDEAHDGENDH</sequence>
<evidence type="ECO:0008006" key="3">
    <source>
        <dbReference type="Google" id="ProtNLM"/>
    </source>
</evidence>
<dbReference type="InterPro" id="IPR009241">
    <property type="entry name" value="HigB-like"/>
</dbReference>
<dbReference type="AlphaFoldDB" id="A0A323UE46"/>
<dbReference type="EMBL" id="QKQS01000038">
    <property type="protein sequence ID" value="PZA09206.1"/>
    <property type="molecule type" value="Genomic_DNA"/>
</dbReference>
<comment type="caution">
    <text evidence="1">The sequence shown here is derived from an EMBL/GenBank/DDBJ whole genome shotgun (WGS) entry which is preliminary data.</text>
</comment>
<dbReference type="Proteomes" id="UP000248134">
    <property type="component" value="Unassembled WGS sequence"/>
</dbReference>
<gene>
    <name evidence="1" type="ORF">DNX69_24170</name>
</gene>
<name>A0A323UE46_RHOPL</name>